<name>A0A378W3Q7_NEIGO</name>
<evidence type="ECO:0000256" key="1">
    <source>
        <dbReference type="SAM" id="Coils"/>
    </source>
</evidence>
<proteinExistence type="predicted"/>
<dbReference type="PANTHER" id="PTHR36508">
    <property type="entry name" value="PROTEIN SLYX"/>
    <property type="match status" value="1"/>
</dbReference>
<feature type="coiled-coil region" evidence="1">
    <location>
        <begin position="4"/>
        <end position="52"/>
    </location>
</feature>
<reference evidence="2" key="1">
    <citation type="submission" date="2018-06" db="EMBL/GenBank/DDBJ databases">
        <authorList>
            <consortium name="Pathogen Informatics"/>
            <person name="Doyle S."/>
        </authorList>
    </citation>
    <scope>NUCLEOTIDE SEQUENCE [LARGE SCALE GENOMIC DNA]</scope>
    <source>
        <strain evidence="2">NCTC11421</strain>
    </source>
</reference>
<dbReference type="PANTHER" id="PTHR36508:SF1">
    <property type="entry name" value="PROTEIN SLYX"/>
    <property type="match status" value="1"/>
</dbReference>
<dbReference type="NCBIfam" id="NF003316">
    <property type="entry name" value="PRK04325.1"/>
    <property type="match status" value="1"/>
</dbReference>
<dbReference type="Gene3D" id="1.20.5.300">
    <property type="match status" value="1"/>
</dbReference>
<dbReference type="Pfam" id="PF04102">
    <property type="entry name" value="SlyX"/>
    <property type="match status" value="1"/>
</dbReference>
<protein>
    <submittedName>
        <fullName evidence="2">SLYX protein</fullName>
    </submittedName>
</protein>
<keyword evidence="1" id="KW-0175">Coiled coil</keyword>
<sequence length="84" mass="9753">MDAVQELERRIVELEIQTALQEDVISGLNAMVAELRQTLDLQQAQLRLLYQKCRTGIPTRKSRIPCATRFRRIIDAPPYPDFLK</sequence>
<evidence type="ECO:0000313" key="2">
    <source>
        <dbReference type="EMBL" id="SUA25205.1"/>
    </source>
</evidence>
<gene>
    <name evidence="2" type="primary">slyX</name>
    <name evidence="2" type="ORF">NCTC11421_03216</name>
</gene>
<dbReference type="AlphaFoldDB" id="A0A378W3Q7"/>
<accession>A0A378W3Q7</accession>
<dbReference type="EMBL" id="UGRI01000001">
    <property type="protein sequence ID" value="SUA25205.1"/>
    <property type="molecule type" value="Genomic_DNA"/>
</dbReference>
<organism evidence="2">
    <name type="scientific">Neisseria gonorrhoeae</name>
    <dbReference type="NCBI Taxonomy" id="485"/>
    <lineage>
        <taxon>Bacteria</taxon>
        <taxon>Pseudomonadati</taxon>
        <taxon>Pseudomonadota</taxon>
        <taxon>Betaproteobacteria</taxon>
        <taxon>Neisseriales</taxon>
        <taxon>Neisseriaceae</taxon>
        <taxon>Neisseria</taxon>
    </lineage>
</organism>
<dbReference type="InterPro" id="IPR007236">
    <property type="entry name" value="SlyX"/>
</dbReference>